<comment type="caution">
    <text evidence="10">The sequence shown here is derived from an EMBL/GenBank/DDBJ whole genome shotgun (WGS) entry which is preliminary data.</text>
</comment>
<evidence type="ECO:0000256" key="2">
    <source>
        <dbReference type="ARBA" id="ARBA00022475"/>
    </source>
</evidence>
<feature type="transmembrane region" description="Helical" evidence="8">
    <location>
        <begin position="140"/>
        <end position="156"/>
    </location>
</feature>
<feature type="transmembrane region" description="Helical" evidence="8">
    <location>
        <begin position="345"/>
        <end position="361"/>
    </location>
</feature>
<evidence type="ECO:0000313" key="11">
    <source>
        <dbReference type="Proteomes" id="UP000176186"/>
    </source>
</evidence>
<evidence type="ECO:0000313" key="10">
    <source>
        <dbReference type="EMBL" id="OGG35723.1"/>
    </source>
</evidence>
<evidence type="ECO:0000256" key="8">
    <source>
        <dbReference type="SAM" id="Phobius"/>
    </source>
</evidence>
<feature type="transmembrane region" description="Helical" evidence="8">
    <location>
        <begin position="300"/>
        <end position="317"/>
    </location>
</feature>
<feature type="transmembrane region" description="Helical" evidence="8">
    <location>
        <begin position="276"/>
        <end position="295"/>
    </location>
</feature>
<feature type="domain" description="Glycosyltransferase RgtA/B/C/D-like" evidence="9">
    <location>
        <begin position="93"/>
        <end position="199"/>
    </location>
</feature>
<evidence type="ECO:0000256" key="6">
    <source>
        <dbReference type="ARBA" id="ARBA00022989"/>
    </source>
</evidence>
<comment type="subcellular location">
    <subcellularLocation>
        <location evidence="1">Cell membrane</location>
        <topology evidence="1">Multi-pass membrane protein</topology>
    </subcellularLocation>
</comment>
<feature type="transmembrane region" description="Helical" evidence="8">
    <location>
        <begin position="163"/>
        <end position="191"/>
    </location>
</feature>
<feature type="transmembrane region" description="Helical" evidence="8">
    <location>
        <begin position="55"/>
        <end position="76"/>
    </location>
</feature>
<keyword evidence="6 8" id="KW-1133">Transmembrane helix</keyword>
<dbReference type="PANTHER" id="PTHR33908:SF11">
    <property type="entry name" value="MEMBRANE PROTEIN"/>
    <property type="match status" value="1"/>
</dbReference>
<dbReference type="GO" id="GO:0009103">
    <property type="term" value="P:lipopolysaccharide biosynthetic process"/>
    <property type="evidence" value="ECO:0007669"/>
    <property type="project" value="UniProtKB-ARBA"/>
</dbReference>
<gene>
    <name evidence="10" type="ORF">A2363_03035</name>
</gene>
<keyword evidence="7 8" id="KW-0472">Membrane</keyword>
<name>A0A1F6BFY8_9BACT</name>
<feature type="transmembrane region" description="Helical" evidence="8">
    <location>
        <begin position="197"/>
        <end position="217"/>
    </location>
</feature>
<keyword evidence="5 8" id="KW-0812">Transmembrane</keyword>
<sequence>MEKKVTDRWWLIPLLIILAIAAYLRLHDIAGYMTFLGDEGRDVLIVKRMIVDHKLTLLGPTASVGGFFLGPIYYYFMLPFLWAWQLNPVGPAVMVALFGVATVLLVYIVGAGFFSRRVGLMAASLYAVSPLVIAYSRSSWNPNLVPFFSLILIYFLQKRKFLLAGIALGIGLQLHYLFIFMFVVAGLWMLWTKEWKRMLYVFAGFFIGYSPFLAFEIRHGFPNTQTIIRFVFSGQDTGVHAKFFTIIDDVLFRSFGRLLYRLPDGALWGKLAVWQLYAWFIGTRVTIFASIFYLFKKRQILLLIWLAAVVLLFGFYQKGIYDYYFGIIFPLPFLLIGLLFERLKIVGIALWLLLVVFNWQGRPFLYPPNNQLAQARRIAETALAHAQGKPFNFALITSGNSDHVYRYFFELEGNPPVTIENSQIDPERKTVTDQLIVICELSECKPLGHPLWEIAGFGRAEITGQWDVPFVKIFRLVHYKGT</sequence>
<dbReference type="Proteomes" id="UP000176186">
    <property type="component" value="Unassembled WGS sequence"/>
</dbReference>
<dbReference type="PANTHER" id="PTHR33908">
    <property type="entry name" value="MANNOSYLTRANSFERASE YKCB-RELATED"/>
    <property type="match status" value="1"/>
</dbReference>
<organism evidence="10 11">
    <name type="scientific">Candidatus Gottesmanbacteria bacterium RIFOXYB1_FULL_47_11</name>
    <dbReference type="NCBI Taxonomy" id="1798401"/>
    <lineage>
        <taxon>Bacteria</taxon>
        <taxon>Candidatus Gottesmaniibacteriota</taxon>
    </lineage>
</organism>
<dbReference type="InterPro" id="IPR050297">
    <property type="entry name" value="LipidA_mod_glycosyltrf_83"/>
</dbReference>
<proteinExistence type="predicted"/>
<evidence type="ECO:0000256" key="4">
    <source>
        <dbReference type="ARBA" id="ARBA00022679"/>
    </source>
</evidence>
<dbReference type="GO" id="GO:0005886">
    <property type="term" value="C:plasma membrane"/>
    <property type="evidence" value="ECO:0007669"/>
    <property type="project" value="UniProtKB-SubCell"/>
</dbReference>
<dbReference type="InterPro" id="IPR038731">
    <property type="entry name" value="RgtA/B/C-like"/>
</dbReference>
<dbReference type="Pfam" id="PF13231">
    <property type="entry name" value="PMT_2"/>
    <property type="match status" value="1"/>
</dbReference>
<evidence type="ECO:0000256" key="1">
    <source>
        <dbReference type="ARBA" id="ARBA00004651"/>
    </source>
</evidence>
<keyword evidence="3" id="KW-0328">Glycosyltransferase</keyword>
<dbReference type="EMBL" id="MFKE01000007">
    <property type="protein sequence ID" value="OGG35723.1"/>
    <property type="molecule type" value="Genomic_DNA"/>
</dbReference>
<dbReference type="GO" id="GO:0016763">
    <property type="term" value="F:pentosyltransferase activity"/>
    <property type="evidence" value="ECO:0007669"/>
    <property type="project" value="TreeGrafter"/>
</dbReference>
<feature type="transmembrane region" description="Helical" evidence="8">
    <location>
        <begin position="88"/>
        <end position="110"/>
    </location>
</feature>
<accession>A0A1F6BFY8</accession>
<evidence type="ECO:0000256" key="7">
    <source>
        <dbReference type="ARBA" id="ARBA00023136"/>
    </source>
</evidence>
<feature type="transmembrane region" description="Helical" evidence="8">
    <location>
        <begin position="323"/>
        <end position="340"/>
    </location>
</feature>
<evidence type="ECO:0000256" key="5">
    <source>
        <dbReference type="ARBA" id="ARBA00022692"/>
    </source>
</evidence>
<feature type="transmembrane region" description="Helical" evidence="8">
    <location>
        <begin position="12"/>
        <end position="35"/>
    </location>
</feature>
<evidence type="ECO:0000256" key="3">
    <source>
        <dbReference type="ARBA" id="ARBA00022676"/>
    </source>
</evidence>
<evidence type="ECO:0000259" key="9">
    <source>
        <dbReference type="Pfam" id="PF13231"/>
    </source>
</evidence>
<reference evidence="10 11" key="1">
    <citation type="journal article" date="2016" name="Nat. Commun.">
        <title>Thousands of microbial genomes shed light on interconnected biogeochemical processes in an aquifer system.</title>
        <authorList>
            <person name="Anantharaman K."/>
            <person name="Brown C.T."/>
            <person name="Hug L.A."/>
            <person name="Sharon I."/>
            <person name="Castelle C.J."/>
            <person name="Probst A.J."/>
            <person name="Thomas B.C."/>
            <person name="Singh A."/>
            <person name="Wilkins M.J."/>
            <person name="Karaoz U."/>
            <person name="Brodie E.L."/>
            <person name="Williams K.H."/>
            <person name="Hubbard S.S."/>
            <person name="Banfield J.F."/>
        </authorList>
    </citation>
    <scope>NUCLEOTIDE SEQUENCE [LARGE SCALE GENOMIC DNA]</scope>
</reference>
<keyword evidence="4" id="KW-0808">Transferase</keyword>
<dbReference type="AlphaFoldDB" id="A0A1F6BFY8"/>
<protein>
    <recommendedName>
        <fullName evidence="9">Glycosyltransferase RgtA/B/C/D-like domain-containing protein</fullName>
    </recommendedName>
</protein>
<keyword evidence="2" id="KW-1003">Cell membrane</keyword>
<dbReference type="STRING" id="1798401.A2363_03035"/>